<dbReference type="AlphaFoldDB" id="A0A7W6DNB1"/>
<keyword evidence="2" id="KW-1185">Reference proteome</keyword>
<gene>
    <name evidence="1" type="ORF">GGQ68_002599</name>
</gene>
<dbReference type="EMBL" id="JACIEJ010000006">
    <property type="protein sequence ID" value="MBB3986260.1"/>
    <property type="molecule type" value="Genomic_DNA"/>
</dbReference>
<reference evidence="1 2" key="1">
    <citation type="submission" date="2020-08" db="EMBL/GenBank/DDBJ databases">
        <title>Genomic Encyclopedia of Type Strains, Phase IV (KMG-IV): sequencing the most valuable type-strain genomes for metagenomic binning, comparative biology and taxonomic classification.</title>
        <authorList>
            <person name="Goeker M."/>
        </authorList>
    </citation>
    <scope>NUCLEOTIDE SEQUENCE [LARGE SCALE GENOMIC DNA]</scope>
    <source>
        <strain evidence="1 2">DSM 102235</strain>
    </source>
</reference>
<name>A0A7W6DNB1_9RHOB</name>
<comment type="caution">
    <text evidence="1">The sequence shown here is derived from an EMBL/GenBank/DDBJ whole genome shotgun (WGS) entry which is preliminary data.</text>
</comment>
<proteinExistence type="predicted"/>
<sequence>MVRTLAFDLQKLPDRRGARRGILVDSDAGFGTGRMFQQTVDGYRIEDQNNFIVSYSAEELIEALSKTT</sequence>
<evidence type="ECO:0000313" key="2">
    <source>
        <dbReference type="Proteomes" id="UP000541426"/>
    </source>
</evidence>
<protein>
    <submittedName>
        <fullName evidence="1">Uncharacterized protein</fullName>
    </submittedName>
</protein>
<organism evidence="1 2">
    <name type="scientific">Sagittula marina</name>
    <dbReference type="NCBI Taxonomy" id="943940"/>
    <lineage>
        <taxon>Bacteria</taxon>
        <taxon>Pseudomonadati</taxon>
        <taxon>Pseudomonadota</taxon>
        <taxon>Alphaproteobacteria</taxon>
        <taxon>Rhodobacterales</taxon>
        <taxon>Roseobacteraceae</taxon>
        <taxon>Sagittula</taxon>
    </lineage>
</organism>
<evidence type="ECO:0000313" key="1">
    <source>
        <dbReference type="EMBL" id="MBB3986260.1"/>
    </source>
</evidence>
<accession>A0A7W6DNB1</accession>
<dbReference type="Proteomes" id="UP000541426">
    <property type="component" value="Unassembled WGS sequence"/>
</dbReference>